<dbReference type="SMART" id="SM01425">
    <property type="entry name" value="EsV_1_7"/>
    <property type="match status" value="9"/>
</dbReference>
<dbReference type="Pfam" id="PF19114">
    <property type="entry name" value="EsV_1_7_cys"/>
    <property type="match status" value="9"/>
</dbReference>
<proteinExistence type="predicted"/>
<gene>
    <name evidence="3" type="ORF">KFL_002190460</name>
</gene>
<dbReference type="InterPro" id="IPR016112">
    <property type="entry name" value="VP_dsDNA_II"/>
</dbReference>
<evidence type="ECO:0000259" key="1">
    <source>
        <dbReference type="Pfam" id="PF04451"/>
    </source>
</evidence>
<dbReference type="SUPFAM" id="SSF49749">
    <property type="entry name" value="Group II dsDNA viruses VP"/>
    <property type="match status" value="2"/>
</dbReference>
<dbReference type="InterPro" id="IPR007542">
    <property type="entry name" value="MCP_C"/>
</dbReference>
<sequence>MVCDKRCGRRWYGHVKGKAEFCREHKRDDMVAVYGLCQEDGCMTRATFEATSKKTHCVAHASEAMKRVDKVRTCAAPGCKKAPTHSAPGQAALHCKTHASGEMTKRYTSRDCRADGCEVEATFGPPGEPAAFCGTHKAPHMVPTKGLRCEVCSTRASFGRAGEVARRCSDHKEEGMVNVNYAACRVEGCSRGRSHGPAGGEALFCSHHAEAGMINLREKLCSAEGCSVEPVFGYPGEERTMCMKHKEEGIINVKKKTCASDGCPLAATFASPGRVRAWCAEHKTEGMENVSRKKCDEPGCQHQATYGLPGTATSRCGRHMLAGFVSQNLHSCISCGLSYRIPKDTLCGYCDPDGRLRKATREAVVEEHLLKTFPDIPFRHNQRVPGRFCSDERQRPDFLFDMGTHLVDVEVDEQQHNRHPEECELARMYRIVATSGLPVRFIRYNPDAFRVGGRLVTVEQEKRLSALTDEIRKAMEHPEPGRMIDVRHLFYDHPMEITFFRVVYRRHTNFAMESIVQTANGQMDFSKRTSINLSRNGDLITNAWLQVTLPALDQHVTVGGSTSTYVHYVNSVGHAMLKSVEIDIGGQKVDKHFDAFYEVMDELEVPSEKRAGLNEMLGRYDELDTSTTGSLVNQSGQRTYYVPLRFWWNKLPGQALPLLALMYHDVRINIEFRSALELVKSDVALIQPTSGGAPLSFIDASLWVDYVYCDAAERKRFAGDAHEYLIEQVQFTGDESIPASVSSSTQKIRLAFNHPVKELIWVITPETSAAVDPKNGNMLFDFGQIAGVDYIQSAKLMLNGHDRYSERPGTYHRLVQPYQHHPRVPSKPVYVYSFALESSSHQPSGATNFSRIDNAQLYLTTKPNMPAARCKVLAINYNVFRIQGGMGGLAYCS</sequence>
<dbReference type="Pfam" id="PF04451">
    <property type="entry name" value="Capsid_NCLDV"/>
    <property type="match status" value="1"/>
</dbReference>
<dbReference type="Pfam" id="PF16903">
    <property type="entry name" value="Capsid_N"/>
    <property type="match status" value="1"/>
</dbReference>
<accession>A0A1Y1I2F8</accession>
<dbReference type="Gene3D" id="2.70.9.20">
    <property type="entry name" value="Major capsid protein Vp54"/>
    <property type="match status" value="1"/>
</dbReference>
<dbReference type="OrthoDB" id="540070at2759"/>
<dbReference type="InterPro" id="IPR043822">
    <property type="entry name" value="EsV_1_7_cys"/>
</dbReference>
<dbReference type="Proteomes" id="UP000054558">
    <property type="component" value="Unassembled WGS sequence"/>
</dbReference>
<feature type="domain" description="Major capsid protein N-terminal" evidence="2">
    <location>
        <begin position="498"/>
        <end position="710"/>
    </location>
</feature>
<protein>
    <submittedName>
        <fullName evidence="3">Uncharacterized protein</fullName>
    </submittedName>
</protein>
<dbReference type="Gene3D" id="2.70.9.10">
    <property type="entry name" value="Adenovirus Type 2 Hexon, domain 4"/>
    <property type="match status" value="1"/>
</dbReference>
<keyword evidence="4" id="KW-1185">Reference proteome</keyword>
<dbReference type="AlphaFoldDB" id="A0A1Y1I2F8"/>
<dbReference type="Gene3D" id="6.10.140.110">
    <property type="match status" value="1"/>
</dbReference>
<evidence type="ECO:0000313" key="4">
    <source>
        <dbReference type="Proteomes" id="UP000054558"/>
    </source>
</evidence>
<reference evidence="3 4" key="1">
    <citation type="journal article" date="2014" name="Nat. Commun.">
        <title>Klebsormidium flaccidum genome reveals primary factors for plant terrestrial adaptation.</title>
        <authorList>
            <person name="Hori K."/>
            <person name="Maruyama F."/>
            <person name="Fujisawa T."/>
            <person name="Togashi T."/>
            <person name="Yamamoto N."/>
            <person name="Seo M."/>
            <person name="Sato S."/>
            <person name="Yamada T."/>
            <person name="Mori H."/>
            <person name="Tajima N."/>
            <person name="Moriyama T."/>
            <person name="Ikeuchi M."/>
            <person name="Watanabe M."/>
            <person name="Wada H."/>
            <person name="Kobayashi K."/>
            <person name="Saito M."/>
            <person name="Masuda T."/>
            <person name="Sasaki-Sekimoto Y."/>
            <person name="Mashiguchi K."/>
            <person name="Awai K."/>
            <person name="Shimojima M."/>
            <person name="Masuda S."/>
            <person name="Iwai M."/>
            <person name="Nobusawa T."/>
            <person name="Narise T."/>
            <person name="Kondo S."/>
            <person name="Saito H."/>
            <person name="Sato R."/>
            <person name="Murakawa M."/>
            <person name="Ihara Y."/>
            <person name="Oshima-Yamada Y."/>
            <person name="Ohtaka K."/>
            <person name="Satoh M."/>
            <person name="Sonobe K."/>
            <person name="Ishii M."/>
            <person name="Ohtani R."/>
            <person name="Kanamori-Sato M."/>
            <person name="Honoki R."/>
            <person name="Miyazaki D."/>
            <person name="Mochizuki H."/>
            <person name="Umetsu J."/>
            <person name="Higashi K."/>
            <person name="Shibata D."/>
            <person name="Kamiya Y."/>
            <person name="Sato N."/>
            <person name="Nakamura Y."/>
            <person name="Tabata S."/>
            <person name="Ida S."/>
            <person name="Kurokawa K."/>
            <person name="Ohta H."/>
        </authorList>
    </citation>
    <scope>NUCLEOTIDE SEQUENCE [LARGE SCALE GENOMIC DNA]</scope>
    <source>
        <strain evidence="3 4">NIES-2285</strain>
    </source>
</reference>
<evidence type="ECO:0000313" key="3">
    <source>
        <dbReference type="EMBL" id="GAQ85094.1"/>
    </source>
</evidence>
<feature type="domain" description="Major capsid protein C-terminal" evidence="1">
    <location>
        <begin position="713"/>
        <end position="888"/>
    </location>
</feature>
<dbReference type="GO" id="GO:0005198">
    <property type="term" value="F:structural molecule activity"/>
    <property type="evidence" value="ECO:0007669"/>
    <property type="project" value="InterPro"/>
</dbReference>
<organism evidence="3 4">
    <name type="scientific">Klebsormidium nitens</name>
    <name type="common">Green alga</name>
    <name type="synonym">Ulothrix nitens</name>
    <dbReference type="NCBI Taxonomy" id="105231"/>
    <lineage>
        <taxon>Eukaryota</taxon>
        <taxon>Viridiplantae</taxon>
        <taxon>Streptophyta</taxon>
        <taxon>Klebsormidiophyceae</taxon>
        <taxon>Klebsormidiales</taxon>
        <taxon>Klebsormidiaceae</taxon>
        <taxon>Klebsormidium</taxon>
    </lineage>
</organism>
<dbReference type="InterPro" id="IPR031654">
    <property type="entry name" value="Capsid_N"/>
</dbReference>
<dbReference type="EMBL" id="DF237168">
    <property type="protein sequence ID" value="GAQ85094.1"/>
    <property type="molecule type" value="Genomic_DNA"/>
</dbReference>
<name>A0A1Y1I2F8_KLENI</name>
<evidence type="ECO:0000259" key="2">
    <source>
        <dbReference type="Pfam" id="PF16903"/>
    </source>
</evidence>
<dbReference type="InterPro" id="IPR038519">
    <property type="entry name" value="MCP_C_sf"/>
</dbReference>